<comment type="caution">
    <text evidence="1">The sequence shown here is derived from an EMBL/GenBank/DDBJ whole genome shotgun (WGS) entry which is preliminary data.</text>
</comment>
<sequence length="45" mass="5324">MKIIVHPKGVILHGKAWEIKAKLKEYSHKYQYIQDWSKAASNEKQ</sequence>
<accession>A0A3A1R2I8</accession>
<dbReference type="InterPro" id="IPR025177">
    <property type="entry name" value="MciZ"/>
</dbReference>
<dbReference type="EMBL" id="QXIR01000013">
    <property type="protein sequence ID" value="RIW33583.1"/>
    <property type="molecule type" value="Genomic_DNA"/>
</dbReference>
<evidence type="ECO:0000313" key="1">
    <source>
        <dbReference type="EMBL" id="RIW33583.1"/>
    </source>
</evidence>
<evidence type="ECO:0000313" key="2">
    <source>
        <dbReference type="Proteomes" id="UP000265801"/>
    </source>
</evidence>
<dbReference type="AlphaFoldDB" id="A0A3A1R2I8"/>
<organism evidence="1 2">
    <name type="scientific">Bacillus salacetis</name>
    <dbReference type="NCBI Taxonomy" id="2315464"/>
    <lineage>
        <taxon>Bacteria</taxon>
        <taxon>Bacillati</taxon>
        <taxon>Bacillota</taxon>
        <taxon>Bacilli</taxon>
        <taxon>Bacillales</taxon>
        <taxon>Bacillaceae</taxon>
        <taxon>Bacillus</taxon>
    </lineage>
</organism>
<reference evidence="1 2" key="1">
    <citation type="submission" date="2018-09" db="EMBL/GenBank/DDBJ databases">
        <title>Bacillus saliacetes sp. nov., isolated from Thai shrimp paste (Ka-pi).</title>
        <authorList>
            <person name="Daroonpunt R."/>
            <person name="Tanasupawat S."/>
            <person name="Yiamsombut S."/>
        </authorList>
    </citation>
    <scope>NUCLEOTIDE SEQUENCE [LARGE SCALE GENOMIC DNA]</scope>
    <source>
        <strain evidence="1 2">SKP7-4</strain>
    </source>
</reference>
<gene>
    <name evidence="1" type="primary">mciZ</name>
    <name evidence="1" type="ORF">D3H55_10880</name>
</gene>
<dbReference type="Pfam" id="PF13072">
    <property type="entry name" value="MciZ"/>
    <property type="match status" value="1"/>
</dbReference>
<dbReference type="Proteomes" id="UP000265801">
    <property type="component" value="Unassembled WGS sequence"/>
</dbReference>
<proteinExistence type="predicted"/>
<protein>
    <submittedName>
        <fullName evidence="1">Z-ring formation inhibitor MciZ</fullName>
    </submittedName>
</protein>
<keyword evidence="2" id="KW-1185">Reference proteome</keyword>
<dbReference type="RefSeq" id="WP_119546941.1">
    <property type="nucleotide sequence ID" value="NZ_QXIR01000013.1"/>
</dbReference>
<dbReference type="OrthoDB" id="2990038at2"/>
<name>A0A3A1R2I8_9BACI</name>